<dbReference type="InterPro" id="IPR000305">
    <property type="entry name" value="GIY-YIG_endonuc"/>
</dbReference>
<dbReference type="SUPFAM" id="SSF82771">
    <property type="entry name" value="GIY-YIG endonuclease"/>
    <property type="match status" value="1"/>
</dbReference>
<dbReference type="RefSeq" id="WP_014215460.1">
    <property type="nucleotide sequence ID" value="NC_016605.1"/>
</dbReference>
<dbReference type="PROSITE" id="PS50164">
    <property type="entry name" value="GIY_YIG"/>
    <property type="match status" value="1"/>
</dbReference>
<gene>
    <name evidence="3" type="ordered locus">PECL_995</name>
</gene>
<dbReference type="eggNOG" id="COG2827">
    <property type="taxonomic scope" value="Bacteria"/>
</dbReference>
<keyword evidence="4" id="KW-1185">Reference proteome</keyword>
<evidence type="ECO:0000256" key="1">
    <source>
        <dbReference type="ARBA" id="ARBA00007435"/>
    </source>
</evidence>
<dbReference type="STRING" id="701521.PECL_995"/>
<dbReference type="HOGENOM" id="CLU_135650_0_3_9"/>
<dbReference type="Pfam" id="PF01541">
    <property type="entry name" value="GIY-YIG"/>
    <property type="match status" value="1"/>
</dbReference>
<reference evidence="3 4" key="1">
    <citation type="journal article" date="2012" name="J. Bacteriol.">
        <title>Complete Genome Sequence of the Beer Spoilage Organism Pediococcus claussenii ATCC BAA-344T.</title>
        <authorList>
            <person name="Pittet V."/>
            <person name="Abegunde T."/>
            <person name="Marfleet T."/>
            <person name="Haakensen M."/>
            <person name="Morrow K."/>
            <person name="Jayaprakash T."/>
            <person name="Schroeder K."/>
            <person name="Trost B."/>
            <person name="Byrns S."/>
            <person name="Bergsveinson J."/>
            <person name="Kusalik A."/>
            <person name="Ziola B."/>
        </authorList>
    </citation>
    <scope>NUCLEOTIDE SEQUENCE [LARGE SCALE GENOMIC DNA]</scope>
    <source>
        <strain evidence="3 4">ATCC BAA-344</strain>
    </source>
</reference>
<dbReference type="PANTHER" id="PTHR34477:SF1">
    <property type="entry name" value="UPF0213 PROTEIN YHBQ"/>
    <property type="match status" value="1"/>
</dbReference>
<dbReference type="CDD" id="cd10456">
    <property type="entry name" value="GIY-YIG_UPF0213"/>
    <property type="match status" value="1"/>
</dbReference>
<accession>G8PDC8</accession>
<dbReference type="KEGG" id="pce:PECL_995"/>
<dbReference type="EMBL" id="CP003137">
    <property type="protein sequence ID" value="AEV95263.1"/>
    <property type="molecule type" value="Genomic_DNA"/>
</dbReference>
<evidence type="ECO:0000259" key="2">
    <source>
        <dbReference type="PROSITE" id="PS50164"/>
    </source>
</evidence>
<name>G8PDC8_PEDCP</name>
<dbReference type="PANTHER" id="PTHR34477">
    <property type="entry name" value="UPF0213 PROTEIN YHBQ"/>
    <property type="match status" value="1"/>
</dbReference>
<sequence>MEIPIKNGFYFYVLLCHDGSLYGGYTVNIINRVTTHNSGNGAKYTKPSSRRPVQLLYFEQFENQHDALSAEYKFKHQSRQKKIEFLKLKNVSL</sequence>
<dbReference type="Gene3D" id="3.40.1440.10">
    <property type="entry name" value="GIY-YIG endonuclease"/>
    <property type="match status" value="1"/>
</dbReference>
<dbReference type="InterPro" id="IPR050190">
    <property type="entry name" value="UPF0213_domain"/>
</dbReference>
<organism evidence="3 4">
    <name type="scientific">Pediococcus claussenii (strain ATCC BAA-344 / DSM 14800 / JCM 18046 / KCTC 3811 / LMG 21948 / P06)</name>
    <dbReference type="NCBI Taxonomy" id="701521"/>
    <lineage>
        <taxon>Bacteria</taxon>
        <taxon>Bacillati</taxon>
        <taxon>Bacillota</taxon>
        <taxon>Bacilli</taxon>
        <taxon>Lactobacillales</taxon>
        <taxon>Lactobacillaceae</taxon>
        <taxon>Pediococcus</taxon>
    </lineage>
</organism>
<proteinExistence type="inferred from homology"/>
<dbReference type="InterPro" id="IPR035901">
    <property type="entry name" value="GIY-YIG_endonuc_sf"/>
</dbReference>
<dbReference type="PATRIC" id="fig|701521.8.peg.942"/>
<protein>
    <recommendedName>
        <fullName evidence="2">GIY-YIG domain-containing protein</fullName>
    </recommendedName>
</protein>
<dbReference type="AlphaFoldDB" id="G8PDC8"/>
<comment type="similarity">
    <text evidence="1">Belongs to the UPF0213 family.</text>
</comment>
<evidence type="ECO:0000313" key="4">
    <source>
        <dbReference type="Proteomes" id="UP000005444"/>
    </source>
</evidence>
<feature type="domain" description="GIY-YIG" evidence="2">
    <location>
        <begin position="7"/>
        <end position="84"/>
    </location>
</feature>
<evidence type="ECO:0000313" key="3">
    <source>
        <dbReference type="EMBL" id="AEV95263.1"/>
    </source>
</evidence>
<dbReference type="Proteomes" id="UP000005444">
    <property type="component" value="Chromosome"/>
</dbReference>